<name>A0A9Q1QAR0_9CARY</name>
<reference evidence="2" key="1">
    <citation type="submission" date="2022-04" db="EMBL/GenBank/DDBJ databases">
        <title>Carnegiea gigantea Genome sequencing and assembly v2.</title>
        <authorList>
            <person name="Copetti D."/>
            <person name="Sanderson M.J."/>
            <person name="Burquez A."/>
            <person name="Wojciechowski M.F."/>
        </authorList>
    </citation>
    <scope>NUCLEOTIDE SEQUENCE</scope>
    <source>
        <strain evidence="2">SGP5-SGP5p</strain>
        <tissue evidence="2">Aerial part</tissue>
    </source>
</reference>
<evidence type="ECO:0000256" key="1">
    <source>
        <dbReference type="SAM" id="MobiDB-lite"/>
    </source>
</evidence>
<evidence type="ECO:0000313" key="3">
    <source>
        <dbReference type="Proteomes" id="UP001153076"/>
    </source>
</evidence>
<comment type="caution">
    <text evidence="2">The sequence shown here is derived from an EMBL/GenBank/DDBJ whole genome shotgun (WGS) entry which is preliminary data.</text>
</comment>
<dbReference type="PANTHER" id="PTHR47186">
    <property type="entry name" value="LEUCINE-RICH REPEAT-CONTAINING PROTEIN 57"/>
    <property type="match status" value="1"/>
</dbReference>
<feature type="compositionally biased region" description="Low complexity" evidence="1">
    <location>
        <begin position="245"/>
        <end position="258"/>
    </location>
</feature>
<evidence type="ECO:0000313" key="2">
    <source>
        <dbReference type="EMBL" id="KAJ8435222.1"/>
    </source>
</evidence>
<protein>
    <submittedName>
        <fullName evidence="2">Uncharacterized protein</fullName>
    </submittedName>
</protein>
<dbReference type="PANTHER" id="PTHR47186:SF63">
    <property type="entry name" value="C-JID DOMAIN-CONTAINING PROTEIN"/>
    <property type="match status" value="1"/>
</dbReference>
<feature type="region of interest" description="Disordered" evidence="1">
    <location>
        <begin position="233"/>
        <end position="273"/>
    </location>
</feature>
<dbReference type="SUPFAM" id="SSF52058">
    <property type="entry name" value="L domain-like"/>
    <property type="match status" value="1"/>
</dbReference>
<dbReference type="Gene3D" id="3.80.10.10">
    <property type="entry name" value="Ribonuclease Inhibitor"/>
    <property type="match status" value="1"/>
</dbReference>
<organism evidence="2 3">
    <name type="scientific">Carnegiea gigantea</name>
    <dbReference type="NCBI Taxonomy" id="171969"/>
    <lineage>
        <taxon>Eukaryota</taxon>
        <taxon>Viridiplantae</taxon>
        <taxon>Streptophyta</taxon>
        <taxon>Embryophyta</taxon>
        <taxon>Tracheophyta</taxon>
        <taxon>Spermatophyta</taxon>
        <taxon>Magnoliopsida</taxon>
        <taxon>eudicotyledons</taxon>
        <taxon>Gunneridae</taxon>
        <taxon>Pentapetalae</taxon>
        <taxon>Caryophyllales</taxon>
        <taxon>Cactineae</taxon>
        <taxon>Cactaceae</taxon>
        <taxon>Cactoideae</taxon>
        <taxon>Echinocereeae</taxon>
        <taxon>Carnegiea</taxon>
    </lineage>
</organism>
<dbReference type="EMBL" id="JAKOGI010000428">
    <property type="protein sequence ID" value="KAJ8435222.1"/>
    <property type="molecule type" value="Genomic_DNA"/>
</dbReference>
<dbReference type="Proteomes" id="UP001153076">
    <property type="component" value="Unassembled WGS sequence"/>
</dbReference>
<accession>A0A9Q1QAR0</accession>
<keyword evidence="3" id="KW-1185">Reference proteome</keyword>
<gene>
    <name evidence="2" type="ORF">Cgig2_028408</name>
</gene>
<dbReference type="InterPro" id="IPR032675">
    <property type="entry name" value="LRR_dom_sf"/>
</dbReference>
<sequence length="273" mass="29759">MNKLRKLPSEITQLTDLLYLNLSHCKELEELSGDLGTLKNLLSLDLNNCLKLEKLPASISKLTNLLSLDLRVCEIAERHDQMREAQTPSFRMVLGTEAYAFGIREFDTSSNIGLSSSSINPNSPNGCNQSDTSDDHIGGLAELNCLNSLKAKLTILVDGCWLSVSEAMAVNLEAREHLTELCIIFVAGSRERISISATEAHRYVGSLGRLPHLKSLEIETSLNWDIIENTATMGSSNDSMKADEANPNPGPENNANTPSAPLLGAHERANAFP</sequence>
<proteinExistence type="predicted"/>
<dbReference type="AlphaFoldDB" id="A0A9Q1QAR0"/>